<dbReference type="Proteomes" id="UP000233551">
    <property type="component" value="Unassembled WGS sequence"/>
</dbReference>
<dbReference type="EMBL" id="PGOL01003597">
    <property type="protein sequence ID" value="PKI40345.1"/>
    <property type="molecule type" value="Genomic_DNA"/>
</dbReference>
<evidence type="ECO:0000313" key="1">
    <source>
        <dbReference type="EMBL" id="PKI40345.1"/>
    </source>
</evidence>
<sequence>VHGACSWSAQEARSWRARARGWVHGRRAGALLDAREARGRAAGRAGGARARGARSWPERASGARGCARVCAAGRASERLRVHCSPESTIFARNEEINLK</sequence>
<feature type="non-terminal residue" evidence="1">
    <location>
        <position position="1"/>
    </location>
</feature>
<evidence type="ECO:0000313" key="2">
    <source>
        <dbReference type="Proteomes" id="UP000233551"/>
    </source>
</evidence>
<reference evidence="1 2" key="1">
    <citation type="submission" date="2017-11" db="EMBL/GenBank/DDBJ databases">
        <title>De-novo sequencing of pomegranate (Punica granatum L.) genome.</title>
        <authorList>
            <person name="Akparov Z."/>
            <person name="Amiraslanov A."/>
            <person name="Hajiyeva S."/>
            <person name="Abbasov M."/>
            <person name="Kaur K."/>
            <person name="Hamwieh A."/>
            <person name="Solovyev V."/>
            <person name="Salamov A."/>
            <person name="Braich B."/>
            <person name="Kosarev P."/>
            <person name="Mahmoud A."/>
            <person name="Hajiyev E."/>
            <person name="Babayeva S."/>
            <person name="Izzatullayeva V."/>
            <person name="Mammadov A."/>
            <person name="Mammadov A."/>
            <person name="Sharifova S."/>
            <person name="Ojaghi J."/>
            <person name="Eynullazada K."/>
            <person name="Bayramov B."/>
            <person name="Abdulazimova A."/>
            <person name="Shahmuradov I."/>
        </authorList>
    </citation>
    <scope>NUCLEOTIDE SEQUENCE [LARGE SCALE GENOMIC DNA]</scope>
    <source>
        <strain evidence="2">cv. AG2017</strain>
        <tissue evidence="1">Leaf</tissue>
    </source>
</reference>
<protein>
    <submittedName>
        <fullName evidence="1">Uncharacterized protein</fullName>
    </submittedName>
</protein>
<keyword evidence="2" id="KW-1185">Reference proteome</keyword>
<comment type="caution">
    <text evidence="1">The sequence shown here is derived from an EMBL/GenBank/DDBJ whole genome shotgun (WGS) entry which is preliminary data.</text>
</comment>
<proteinExistence type="predicted"/>
<organism evidence="1 2">
    <name type="scientific">Punica granatum</name>
    <name type="common">Pomegranate</name>
    <dbReference type="NCBI Taxonomy" id="22663"/>
    <lineage>
        <taxon>Eukaryota</taxon>
        <taxon>Viridiplantae</taxon>
        <taxon>Streptophyta</taxon>
        <taxon>Embryophyta</taxon>
        <taxon>Tracheophyta</taxon>
        <taxon>Spermatophyta</taxon>
        <taxon>Magnoliopsida</taxon>
        <taxon>eudicotyledons</taxon>
        <taxon>Gunneridae</taxon>
        <taxon>Pentapetalae</taxon>
        <taxon>rosids</taxon>
        <taxon>malvids</taxon>
        <taxon>Myrtales</taxon>
        <taxon>Lythraceae</taxon>
        <taxon>Punica</taxon>
    </lineage>
</organism>
<name>A0A2I0I8L7_PUNGR</name>
<accession>A0A2I0I8L7</accession>
<dbReference type="AlphaFoldDB" id="A0A2I0I8L7"/>
<gene>
    <name evidence="1" type="ORF">CRG98_039262</name>
</gene>